<evidence type="ECO:0000313" key="2">
    <source>
        <dbReference type="EMBL" id="CAG7820989.1"/>
    </source>
</evidence>
<dbReference type="EMBL" id="CAJVCH010496839">
    <property type="protein sequence ID" value="CAG7820989.1"/>
    <property type="molecule type" value="Genomic_DNA"/>
</dbReference>
<dbReference type="Proteomes" id="UP000708208">
    <property type="component" value="Unassembled WGS sequence"/>
</dbReference>
<feature type="signal peptide" evidence="1">
    <location>
        <begin position="1"/>
        <end position="25"/>
    </location>
</feature>
<name>A0A8J2KX98_9HEXA</name>
<feature type="chain" id="PRO_5035280997" evidence="1">
    <location>
        <begin position="26"/>
        <end position="102"/>
    </location>
</feature>
<accession>A0A8J2KX98</accession>
<gene>
    <name evidence="2" type="ORF">AFUS01_LOCUS31354</name>
</gene>
<protein>
    <submittedName>
        <fullName evidence="2">Uncharacterized protein</fullName>
    </submittedName>
</protein>
<proteinExistence type="predicted"/>
<sequence length="102" mass="11251">MKNLFILFSIITVVVVLQHQPIGAAVEPGDNARYFCCSCCGYDIYCNRNSKGGISMEKSEKKTEPFSLNEFEKSGNSRHSCCSCCGYTTSCNRLSSIISLSQ</sequence>
<keyword evidence="1" id="KW-0732">Signal</keyword>
<keyword evidence="3" id="KW-1185">Reference proteome</keyword>
<evidence type="ECO:0000256" key="1">
    <source>
        <dbReference type="SAM" id="SignalP"/>
    </source>
</evidence>
<dbReference type="AlphaFoldDB" id="A0A8J2KX98"/>
<comment type="caution">
    <text evidence="2">The sequence shown here is derived from an EMBL/GenBank/DDBJ whole genome shotgun (WGS) entry which is preliminary data.</text>
</comment>
<reference evidence="2" key="1">
    <citation type="submission" date="2021-06" db="EMBL/GenBank/DDBJ databases">
        <authorList>
            <person name="Hodson N. C."/>
            <person name="Mongue J. A."/>
            <person name="Jaron S. K."/>
        </authorList>
    </citation>
    <scope>NUCLEOTIDE SEQUENCE</scope>
</reference>
<organism evidence="2 3">
    <name type="scientific">Allacma fusca</name>
    <dbReference type="NCBI Taxonomy" id="39272"/>
    <lineage>
        <taxon>Eukaryota</taxon>
        <taxon>Metazoa</taxon>
        <taxon>Ecdysozoa</taxon>
        <taxon>Arthropoda</taxon>
        <taxon>Hexapoda</taxon>
        <taxon>Collembola</taxon>
        <taxon>Symphypleona</taxon>
        <taxon>Sminthuridae</taxon>
        <taxon>Allacma</taxon>
    </lineage>
</organism>
<evidence type="ECO:0000313" key="3">
    <source>
        <dbReference type="Proteomes" id="UP000708208"/>
    </source>
</evidence>